<dbReference type="InterPro" id="IPR015341">
    <property type="entry name" value="Glyco_hydro_38_cen"/>
</dbReference>
<dbReference type="InterPro" id="IPR000602">
    <property type="entry name" value="Glyco_hydro_38_N"/>
</dbReference>
<evidence type="ECO:0000256" key="1">
    <source>
        <dbReference type="ARBA" id="ARBA00009792"/>
    </source>
</evidence>
<dbReference type="GO" id="GO:0030246">
    <property type="term" value="F:carbohydrate binding"/>
    <property type="evidence" value="ECO:0007669"/>
    <property type="project" value="InterPro"/>
</dbReference>
<accession>A0A412GW13</accession>
<name>A0A412GW13_9BACT</name>
<dbReference type="CDD" id="cd10789">
    <property type="entry name" value="GH38N_AMII_ER_cytosolic"/>
    <property type="match status" value="1"/>
</dbReference>
<evidence type="ECO:0000256" key="5">
    <source>
        <dbReference type="SAM" id="SignalP"/>
    </source>
</evidence>
<dbReference type="SUPFAM" id="SSF88688">
    <property type="entry name" value="Families 57/38 glycoside transferase middle domain"/>
    <property type="match status" value="1"/>
</dbReference>
<keyword evidence="3" id="KW-0378">Hydrolase</keyword>
<keyword evidence="5" id="KW-0732">Signal</keyword>
<dbReference type="PANTHER" id="PTHR46017:SF1">
    <property type="entry name" value="ALPHA-MANNOSIDASE 2C1"/>
    <property type="match status" value="1"/>
</dbReference>
<dbReference type="InterPro" id="IPR028995">
    <property type="entry name" value="Glyco_hydro_57/38_cen_sf"/>
</dbReference>
<evidence type="ECO:0000313" key="8">
    <source>
        <dbReference type="Proteomes" id="UP000285864"/>
    </source>
</evidence>
<proteinExistence type="inferred from homology"/>
<organism evidence="7 8">
    <name type="scientific">Phocaeicola coprocola</name>
    <dbReference type="NCBI Taxonomy" id="310298"/>
    <lineage>
        <taxon>Bacteria</taxon>
        <taxon>Pseudomonadati</taxon>
        <taxon>Bacteroidota</taxon>
        <taxon>Bacteroidia</taxon>
        <taxon>Bacteroidales</taxon>
        <taxon>Bacteroidaceae</taxon>
        <taxon>Phocaeicola</taxon>
    </lineage>
</organism>
<dbReference type="Gene3D" id="1.20.1270.50">
    <property type="entry name" value="Glycoside hydrolase family 38, central domain"/>
    <property type="match status" value="1"/>
</dbReference>
<keyword evidence="4" id="KW-0326">Glycosidase</keyword>
<dbReference type="FunFam" id="1.20.1270.50:FF:000004">
    <property type="entry name" value="alpha-mannosidase 2C1 isoform X1"/>
    <property type="match status" value="1"/>
</dbReference>
<reference evidence="7 8" key="1">
    <citation type="submission" date="2018-08" db="EMBL/GenBank/DDBJ databases">
        <title>A genome reference for cultivated species of the human gut microbiota.</title>
        <authorList>
            <person name="Zou Y."/>
            <person name="Xue W."/>
            <person name="Luo G."/>
        </authorList>
    </citation>
    <scope>NUCLEOTIDE SEQUENCE [LARGE SCALE GENOMIC DNA]</scope>
    <source>
        <strain evidence="7 8">AF24-2</strain>
    </source>
</reference>
<dbReference type="AlphaFoldDB" id="A0A412GW13"/>
<dbReference type="Gene3D" id="2.60.120.260">
    <property type="entry name" value="Galactose-binding domain-like"/>
    <property type="match status" value="1"/>
</dbReference>
<dbReference type="InterPro" id="IPR011682">
    <property type="entry name" value="Glyco_hydro_38_C"/>
</dbReference>
<evidence type="ECO:0000256" key="3">
    <source>
        <dbReference type="ARBA" id="ARBA00022801"/>
    </source>
</evidence>
<dbReference type="InterPro" id="IPR008979">
    <property type="entry name" value="Galactose-bd-like_sf"/>
</dbReference>
<dbReference type="InterPro" id="IPR013780">
    <property type="entry name" value="Glyco_hydro_b"/>
</dbReference>
<dbReference type="SUPFAM" id="SSF88713">
    <property type="entry name" value="Glycoside hydrolase/deacetylase"/>
    <property type="match status" value="1"/>
</dbReference>
<comment type="similarity">
    <text evidence="1">Belongs to the glycosyl hydrolase 38 family.</text>
</comment>
<dbReference type="GO" id="GO:0004559">
    <property type="term" value="F:alpha-mannosidase activity"/>
    <property type="evidence" value="ECO:0007669"/>
    <property type="project" value="InterPro"/>
</dbReference>
<evidence type="ECO:0000256" key="4">
    <source>
        <dbReference type="ARBA" id="ARBA00023295"/>
    </source>
</evidence>
<dbReference type="InterPro" id="IPR000421">
    <property type="entry name" value="FA58C"/>
</dbReference>
<protein>
    <submittedName>
        <fullName evidence="7">Alpha-mannosidase</fullName>
    </submittedName>
</protein>
<dbReference type="Pfam" id="PF17677">
    <property type="entry name" value="Glyco_hydro38C2"/>
    <property type="match status" value="1"/>
</dbReference>
<dbReference type="Pfam" id="PF00754">
    <property type="entry name" value="F5_F8_type_C"/>
    <property type="match status" value="1"/>
</dbReference>
<dbReference type="InterPro" id="IPR011330">
    <property type="entry name" value="Glyco_hydro/deAcase_b/a-brl"/>
</dbReference>
<dbReference type="Gene3D" id="3.20.110.10">
    <property type="entry name" value="Glycoside hydrolase 38, N terminal domain"/>
    <property type="match status" value="1"/>
</dbReference>
<dbReference type="InterPro" id="IPR027291">
    <property type="entry name" value="Glyco_hydro_38_N_sf"/>
</dbReference>
<dbReference type="GO" id="GO:0006013">
    <property type="term" value="P:mannose metabolic process"/>
    <property type="evidence" value="ECO:0007669"/>
    <property type="project" value="InterPro"/>
</dbReference>
<dbReference type="Gene3D" id="2.60.40.2220">
    <property type="match status" value="1"/>
</dbReference>
<feature type="signal peptide" evidence="5">
    <location>
        <begin position="1"/>
        <end position="21"/>
    </location>
</feature>
<dbReference type="RefSeq" id="WP_118483223.1">
    <property type="nucleotide sequence ID" value="NZ_QRUU01000008.1"/>
</dbReference>
<feature type="domain" description="F5/8 type C" evidence="6">
    <location>
        <begin position="1056"/>
        <end position="1202"/>
    </location>
</feature>
<gene>
    <name evidence="7" type="ORF">DWY20_03055</name>
</gene>
<dbReference type="GO" id="GO:0046872">
    <property type="term" value="F:metal ion binding"/>
    <property type="evidence" value="ECO:0007669"/>
    <property type="project" value="UniProtKB-KW"/>
</dbReference>
<dbReference type="InterPro" id="IPR041147">
    <property type="entry name" value="GH38_C"/>
</dbReference>
<dbReference type="InterPro" id="IPR037094">
    <property type="entry name" value="Glyco_hydro_38_cen_sf"/>
</dbReference>
<comment type="caution">
    <text evidence="7">The sequence shown here is derived from an EMBL/GenBank/DDBJ whole genome shotgun (WGS) entry which is preliminary data.</text>
</comment>
<dbReference type="Proteomes" id="UP000285864">
    <property type="component" value="Unassembled WGS sequence"/>
</dbReference>
<feature type="chain" id="PRO_5019429693" evidence="5">
    <location>
        <begin position="22"/>
        <end position="1202"/>
    </location>
</feature>
<evidence type="ECO:0000259" key="6">
    <source>
        <dbReference type="PROSITE" id="PS50022"/>
    </source>
</evidence>
<keyword evidence="8" id="KW-1185">Reference proteome</keyword>
<evidence type="ECO:0000256" key="2">
    <source>
        <dbReference type="ARBA" id="ARBA00022723"/>
    </source>
</evidence>
<dbReference type="InterPro" id="IPR011013">
    <property type="entry name" value="Gal_mutarotase_sf_dom"/>
</dbReference>
<dbReference type="GO" id="GO:0009313">
    <property type="term" value="P:oligosaccharide catabolic process"/>
    <property type="evidence" value="ECO:0007669"/>
    <property type="project" value="TreeGrafter"/>
</dbReference>
<dbReference type="PROSITE" id="PS50022">
    <property type="entry name" value="FA58C_3"/>
    <property type="match status" value="1"/>
</dbReference>
<dbReference type="Gene3D" id="2.60.40.1180">
    <property type="entry name" value="Golgi alpha-mannosidase II"/>
    <property type="match status" value="1"/>
</dbReference>
<dbReference type="Pfam" id="PF09261">
    <property type="entry name" value="Alpha-mann_mid"/>
    <property type="match status" value="1"/>
</dbReference>
<dbReference type="SUPFAM" id="SSF74650">
    <property type="entry name" value="Galactose mutarotase-like"/>
    <property type="match status" value="1"/>
</dbReference>
<dbReference type="SUPFAM" id="SSF49785">
    <property type="entry name" value="Galactose-binding domain-like"/>
    <property type="match status" value="1"/>
</dbReference>
<dbReference type="EMBL" id="QRUU01000008">
    <property type="protein sequence ID" value="RGR99044.1"/>
    <property type="molecule type" value="Genomic_DNA"/>
</dbReference>
<evidence type="ECO:0000313" key="7">
    <source>
        <dbReference type="EMBL" id="RGR99044.1"/>
    </source>
</evidence>
<sequence length="1202" mass="135171">MKQPVVLFASLCFLASEAMQAQNAQNSPKAYVVSDAHLDTQWNWDIQTTIQEYVWNTLNQNLFLLRKYPDYVFNFEGAVKYSWMKEYFPTRYEELKQRVKEGRWHVTGSSWDANDVLVPSAESVLRNILYGQNYYRTEFGTESTDIFLPDCFGFGWTLPSLAHHCGLIGFSSQKLGWRNHPFYGDKKYPFTIGLWKGIDGNQIMFAHGYDYGHRFKDEDLSDSEELKQLVKESPLSTVYRYYGTGDMGGSPTIISVRAVEKGVKGSGDIEVVSATSDQLYKDYAGKHEQLPVFDGELLMDVHGTGCYTSQAAMKWYNRQNELLGDAAERAAVAAEWLNQGNYPKSELETSWKRFLFHQFHDDLTGTSIPRAYEFSWNDELISLKQFSDVLTSSVNGVSRLLDTNVKGTPVVLYNALGFAVNDLAEIEVEFAKAPKGIAVYNAEGKKVASQYLGYQDGKAHILVEASVPATGYAVYDVRTSGAGMQTVKQQHANTLENSCYKLSFDANGDIVSLLDKRNGKELVASGKAIRLALFTENESFEWPAWEVLKKTLDREPVSITHGVKLTLVEDGDLRKSICIEKKHGESVFRQYVRLYEGTRAPRIDFYNEIDWRSTNALLKAEFPLAVSNPNATYDLSLGSVQRGNNTVTAYEVYGHYWADLTDRKGDYGVSIMNNGKYGWDKPSDNTLRLTLLHTPKTDKGYTYQDRQDFGYHTFTYSLLPHQGELDKAEVVSKAEVLNQTLKAFQTDKHKGEMGRTFSMVSSDNPNVIIKALKKAVDADEYVVRVYDVAGKGTQSARLTFAGKLVEAVETDGTEKEIAKAGFSDNTLDVTVKPFSLKTYKIRLAESGMEVHQPKCLALNLPYDKKCATYNEFRSEADFESGYSYAAELLPDSITVDQVTFRLGEQEAYNGLSCKNDTIEIPEGYNRLYFLAAAASVEDQRLQIACGKQTSEFVVPSYTGFVGQWGHEGHTTGYLKPAQIAYVGTHRHASDGDCPYEFTYMFKFGMDIPKGVRSVVLPQNENVVIFAATAVAEDRSPVKPSTKLFRTNNHEELSELVSGNKMISGENLLKNAKLTRWSAYVNEKERPQAAVDGDLSTKWCDIAGLPSFLEFDLGKAEKLTGWKVVNAGKENGSFITSQCFLMGRNSVDEDWQTVDYFDGNRSNVVLRTITSDKAYRYLRMVVTRGTQAASSKDVRIYEVEVYR</sequence>
<dbReference type="Pfam" id="PF01074">
    <property type="entry name" value="Glyco_hydro_38N"/>
    <property type="match status" value="1"/>
</dbReference>
<keyword evidence="2" id="KW-0479">Metal-binding</keyword>
<dbReference type="PANTHER" id="PTHR46017">
    <property type="entry name" value="ALPHA-MANNOSIDASE 2C1"/>
    <property type="match status" value="1"/>
</dbReference>
<dbReference type="Pfam" id="PF07748">
    <property type="entry name" value="Glyco_hydro_38C"/>
    <property type="match status" value="1"/>
</dbReference>
<dbReference type="SMART" id="SM00872">
    <property type="entry name" value="Alpha-mann_mid"/>
    <property type="match status" value="1"/>
</dbReference>
<dbReference type="Gene3D" id="2.70.98.30">
    <property type="entry name" value="Golgi alpha-mannosidase II, domain 4"/>
    <property type="match status" value="1"/>
</dbReference>